<reference evidence="2 3" key="1">
    <citation type="journal article" date="2022" name="Nat. Genet.">
        <title>Improved pea reference genome and pan-genome highlight genomic features and evolutionary characteristics.</title>
        <authorList>
            <person name="Yang T."/>
            <person name="Liu R."/>
            <person name="Luo Y."/>
            <person name="Hu S."/>
            <person name="Wang D."/>
            <person name="Wang C."/>
            <person name="Pandey M.K."/>
            <person name="Ge S."/>
            <person name="Xu Q."/>
            <person name="Li N."/>
            <person name="Li G."/>
            <person name="Huang Y."/>
            <person name="Saxena R.K."/>
            <person name="Ji Y."/>
            <person name="Li M."/>
            <person name="Yan X."/>
            <person name="He Y."/>
            <person name="Liu Y."/>
            <person name="Wang X."/>
            <person name="Xiang C."/>
            <person name="Varshney R.K."/>
            <person name="Ding H."/>
            <person name="Gao S."/>
            <person name="Zong X."/>
        </authorList>
    </citation>
    <scope>NUCLEOTIDE SEQUENCE [LARGE SCALE GENOMIC DNA]</scope>
    <source>
        <strain evidence="2 3">cv. Zhongwan 6</strain>
    </source>
</reference>
<keyword evidence="1" id="KW-1133">Transmembrane helix</keyword>
<sequence length="311" mass="34078">MSSHISFVHQFRQLAYDVSNSVKSLVQTPEIAPVVAKRSSFELQSQHVSASLSQNTTVEKNDQPQSTLVELNTSSNSVTPQGLVASHDQPHSISMEFHATTGSDVNTLIKGTRSDSGAILIAPPQSPIAYEIPTPAVVIQTEMLDSKVHNEIQNHIVDSNNQQQSTSMELHDIVGSMTNNQTEVVNSDSTAIEIHTKPFASLLPDAGGSSFEPVESQHPAEESDIELLPAVRMLKKRLKGMIEIKLPPQGKLWYNSMLISLVWDPIYLVRMQRHHVKPLLLLPSLLLGLIMSSLACCSLSSSVLWVSLFAC</sequence>
<dbReference type="Gramene" id="Psat05G0526700-T1">
    <property type="protein sequence ID" value="KAI5409746.1"/>
    <property type="gene ID" value="KIW84_055267"/>
</dbReference>
<name>A0A9D5AJK0_PEA</name>
<dbReference type="Proteomes" id="UP001058974">
    <property type="component" value="Chromosome 5"/>
</dbReference>
<keyword evidence="1" id="KW-0472">Membrane</keyword>
<evidence type="ECO:0000313" key="3">
    <source>
        <dbReference type="Proteomes" id="UP001058974"/>
    </source>
</evidence>
<feature type="transmembrane region" description="Helical" evidence="1">
    <location>
        <begin position="281"/>
        <end position="308"/>
    </location>
</feature>
<dbReference type="EMBL" id="JAMSHJ010000005">
    <property type="protein sequence ID" value="KAI5409746.1"/>
    <property type="molecule type" value="Genomic_DNA"/>
</dbReference>
<dbReference type="AlphaFoldDB" id="A0A9D5AJK0"/>
<evidence type="ECO:0000313" key="2">
    <source>
        <dbReference type="EMBL" id="KAI5409746.1"/>
    </source>
</evidence>
<keyword evidence="1" id="KW-0812">Transmembrane</keyword>
<comment type="caution">
    <text evidence="2">The sequence shown here is derived from an EMBL/GenBank/DDBJ whole genome shotgun (WGS) entry which is preliminary data.</text>
</comment>
<proteinExistence type="predicted"/>
<accession>A0A9D5AJK0</accession>
<gene>
    <name evidence="2" type="ORF">KIW84_055267</name>
</gene>
<protein>
    <submittedName>
        <fullName evidence="2">Uncharacterized protein</fullName>
    </submittedName>
</protein>
<evidence type="ECO:0000256" key="1">
    <source>
        <dbReference type="SAM" id="Phobius"/>
    </source>
</evidence>
<keyword evidence="3" id="KW-1185">Reference proteome</keyword>
<organism evidence="2 3">
    <name type="scientific">Pisum sativum</name>
    <name type="common">Garden pea</name>
    <name type="synonym">Lathyrus oleraceus</name>
    <dbReference type="NCBI Taxonomy" id="3888"/>
    <lineage>
        <taxon>Eukaryota</taxon>
        <taxon>Viridiplantae</taxon>
        <taxon>Streptophyta</taxon>
        <taxon>Embryophyta</taxon>
        <taxon>Tracheophyta</taxon>
        <taxon>Spermatophyta</taxon>
        <taxon>Magnoliopsida</taxon>
        <taxon>eudicotyledons</taxon>
        <taxon>Gunneridae</taxon>
        <taxon>Pentapetalae</taxon>
        <taxon>rosids</taxon>
        <taxon>fabids</taxon>
        <taxon>Fabales</taxon>
        <taxon>Fabaceae</taxon>
        <taxon>Papilionoideae</taxon>
        <taxon>50 kb inversion clade</taxon>
        <taxon>NPAAA clade</taxon>
        <taxon>Hologalegina</taxon>
        <taxon>IRL clade</taxon>
        <taxon>Fabeae</taxon>
        <taxon>Lathyrus</taxon>
    </lineage>
</organism>